<evidence type="ECO:0000313" key="2">
    <source>
        <dbReference type="Proteomes" id="UP000276133"/>
    </source>
</evidence>
<dbReference type="AlphaFoldDB" id="A0A3M7R1T1"/>
<organism evidence="1 2">
    <name type="scientific">Brachionus plicatilis</name>
    <name type="common">Marine rotifer</name>
    <name type="synonym">Brachionus muelleri</name>
    <dbReference type="NCBI Taxonomy" id="10195"/>
    <lineage>
        <taxon>Eukaryota</taxon>
        <taxon>Metazoa</taxon>
        <taxon>Spiralia</taxon>
        <taxon>Gnathifera</taxon>
        <taxon>Rotifera</taxon>
        <taxon>Eurotatoria</taxon>
        <taxon>Monogononta</taxon>
        <taxon>Pseudotrocha</taxon>
        <taxon>Ploima</taxon>
        <taxon>Brachionidae</taxon>
        <taxon>Brachionus</taxon>
    </lineage>
</organism>
<keyword evidence="2" id="KW-1185">Reference proteome</keyword>
<sequence>MVTTIQSNDLAMNSNQAANRSTTLKAQTQIHNLFIFSNTRIRTRTFSRNKLLFTFKKPLEI</sequence>
<accession>A0A3M7R1T1</accession>
<comment type="caution">
    <text evidence="1">The sequence shown here is derived from an EMBL/GenBank/DDBJ whole genome shotgun (WGS) entry which is preliminary data.</text>
</comment>
<evidence type="ECO:0000313" key="1">
    <source>
        <dbReference type="EMBL" id="RNA17523.1"/>
    </source>
</evidence>
<proteinExistence type="predicted"/>
<name>A0A3M7R1T1_BRAPC</name>
<gene>
    <name evidence="1" type="ORF">BpHYR1_006648</name>
</gene>
<dbReference type="EMBL" id="REGN01004436">
    <property type="protein sequence ID" value="RNA17523.1"/>
    <property type="molecule type" value="Genomic_DNA"/>
</dbReference>
<dbReference type="Proteomes" id="UP000276133">
    <property type="component" value="Unassembled WGS sequence"/>
</dbReference>
<reference evidence="1 2" key="1">
    <citation type="journal article" date="2018" name="Sci. Rep.">
        <title>Genomic signatures of local adaptation to the degree of environmental predictability in rotifers.</title>
        <authorList>
            <person name="Franch-Gras L."/>
            <person name="Hahn C."/>
            <person name="Garcia-Roger E.M."/>
            <person name="Carmona M.J."/>
            <person name="Serra M."/>
            <person name="Gomez A."/>
        </authorList>
    </citation>
    <scope>NUCLEOTIDE SEQUENCE [LARGE SCALE GENOMIC DNA]</scope>
    <source>
        <strain evidence="1">HYR1</strain>
    </source>
</reference>
<protein>
    <submittedName>
        <fullName evidence="1">Uncharacterized protein</fullName>
    </submittedName>
</protein>